<dbReference type="EMBL" id="JAGSOH010000017">
    <property type="protein sequence ID" value="MBR7826413.1"/>
    <property type="molecule type" value="Genomic_DNA"/>
</dbReference>
<protein>
    <submittedName>
        <fullName evidence="2">VOC family protein</fullName>
    </submittedName>
</protein>
<comment type="caution">
    <text evidence="2">The sequence shown here is derived from an EMBL/GenBank/DDBJ whole genome shotgun (WGS) entry which is preliminary data.</text>
</comment>
<organism evidence="2 3">
    <name type="scientific">Actinospica acidithermotolerans</name>
    <dbReference type="NCBI Taxonomy" id="2828514"/>
    <lineage>
        <taxon>Bacteria</taxon>
        <taxon>Bacillati</taxon>
        <taxon>Actinomycetota</taxon>
        <taxon>Actinomycetes</taxon>
        <taxon>Catenulisporales</taxon>
        <taxon>Actinospicaceae</taxon>
        <taxon>Actinospica</taxon>
    </lineage>
</organism>
<dbReference type="RefSeq" id="WP_212517564.1">
    <property type="nucleotide sequence ID" value="NZ_JAGSOH010000017.1"/>
</dbReference>
<dbReference type="SUPFAM" id="SSF54593">
    <property type="entry name" value="Glyoxalase/Bleomycin resistance protein/Dihydroxybiphenyl dioxygenase"/>
    <property type="match status" value="2"/>
</dbReference>
<proteinExistence type="predicted"/>
<dbReference type="AlphaFoldDB" id="A0A941E9J5"/>
<dbReference type="PANTHER" id="PTHR33993:SF14">
    <property type="entry name" value="GB|AAF24581.1"/>
    <property type="match status" value="1"/>
</dbReference>
<dbReference type="Proteomes" id="UP000676325">
    <property type="component" value="Unassembled WGS sequence"/>
</dbReference>
<evidence type="ECO:0000259" key="1">
    <source>
        <dbReference type="Pfam" id="PF18029"/>
    </source>
</evidence>
<keyword evidence="3" id="KW-1185">Reference proteome</keyword>
<dbReference type="Pfam" id="PF18029">
    <property type="entry name" value="Glyoxalase_6"/>
    <property type="match status" value="1"/>
</dbReference>
<accession>A0A941E9J5</accession>
<name>A0A941E9J5_9ACTN</name>
<sequence>MPDCTHPHPQGSVAWLDTLLTRQQECLQFYQPLLGWTGDPDPNDENTRYAVQQVHGKTVAGIGYMPEDQPMMPWTGYFSVRDAEATVARIPELGGKVICPAMNAGEMARFAHGVDPGGAHFGLWQALSFHGFEIYGEPGCLYWFELVTTEGKASAEFYGALFDAEVQAMEQMPDSYWTLHVDGEPRAGIFRVDEVETPHWRPYFQVADVDIAVAAALAGGAHLADPVADTPFGRMAGLTDPNGVEFKLAVPPTGR</sequence>
<evidence type="ECO:0000313" key="3">
    <source>
        <dbReference type="Proteomes" id="UP000676325"/>
    </source>
</evidence>
<feature type="domain" description="Glyoxalase-like" evidence="1">
    <location>
        <begin position="148"/>
        <end position="248"/>
    </location>
</feature>
<dbReference type="CDD" id="cd07247">
    <property type="entry name" value="SgaA_N_like"/>
    <property type="match status" value="1"/>
</dbReference>
<gene>
    <name evidence="2" type="ORF">KDK95_08875</name>
</gene>
<evidence type="ECO:0000313" key="2">
    <source>
        <dbReference type="EMBL" id="MBR7826413.1"/>
    </source>
</evidence>
<reference evidence="2" key="1">
    <citation type="submission" date="2021-04" db="EMBL/GenBank/DDBJ databases">
        <title>Genome based classification of Actinospica acidithermotolerans sp. nov., an actinobacterium isolated from an Indonesian hot spring.</title>
        <authorList>
            <person name="Kusuma A.B."/>
            <person name="Putra K.E."/>
            <person name="Nafisah S."/>
            <person name="Loh J."/>
            <person name="Nouioui I."/>
            <person name="Goodfellow M."/>
        </authorList>
    </citation>
    <scope>NUCLEOTIDE SEQUENCE</scope>
    <source>
        <strain evidence="2">MGRD01-02</strain>
    </source>
</reference>
<dbReference type="InterPro" id="IPR041581">
    <property type="entry name" value="Glyoxalase_6"/>
</dbReference>
<dbReference type="Gene3D" id="3.10.180.10">
    <property type="entry name" value="2,3-Dihydroxybiphenyl 1,2-Dioxygenase, domain 1"/>
    <property type="match status" value="2"/>
</dbReference>
<dbReference type="InterPro" id="IPR052164">
    <property type="entry name" value="Anthracycline_SecMetBiosynth"/>
</dbReference>
<dbReference type="InterPro" id="IPR029068">
    <property type="entry name" value="Glyas_Bleomycin-R_OHBP_Dase"/>
</dbReference>
<dbReference type="PANTHER" id="PTHR33993">
    <property type="entry name" value="GLYOXALASE-RELATED"/>
    <property type="match status" value="1"/>
</dbReference>